<dbReference type="STRING" id="40754.THII_2858"/>
<evidence type="ECO:0000313" key="2">
    <source>
        <dbReference type="EMBL" id="BAP57155.1"/>
    </source>
</evidence>
<name>A0A090ANW2_9GAMM</name>
<dbReference type="KEGG" id="tig:THII_2858"/>
<dbReference type="InterPro" id="IPR049250">
    <property type="entry name" value="DUF6883"/>
</dbReference>
<dbReference type="HOGENOM" id="CLU_137827_2_0_6"/>
<accession>A0A090ANW2</accession>
<reference evidence="2 3" key="1">
    <citation type="journal article" date="2014" name="ISME J.">
        <title>Ecophysiology of Thioploca ingrica as revealed by the complete genome sequence supplemented with proteomic evidence.</title>
        <authorList>
            <person name="Kojima H."/>
            <person name="Ogura Y."/>
            <person name="Yamamoto N."/>
            <person name="Togashi T."/>
            <person name="Mori H."/>
            <person name="Watanabe T."/>
            <person name="Nemoto F."/>
            <person name="Kurokawa K."/>
            <person name="Hayashi T."/>
            <person name="Fukui M."/>
        </authorList>
    </citation>
    <scope>NUCLEOTIDE SEQUENCE [LARGE SCALE GENOMIC DNA]</scope>
</reference>
<dbReference type="Pfam" id="PF21814">
    <property type="entry name" value="DUF6883"/>
    <property type="match status" value="1"/>
</dbReference>
<keyword evidence="3" id="KW-1185">Reference proteome</keyword>
<dbReference type="Proteomes" id="UP000031623">
    <property type="component" value="Chromosome"/>
</dbReference>
<sequence length="107" mass="12461">MKLSPYAIIAPEKLTQYLLVFRQRNDKSQWLAQAGYSLANWQSLEHSLRNQILPLDAFFVEKTKYGQMYEIRGKLSGSNGKELSVCTIWLIEWATNNTKFITLYPDK</sequence>
<dbReference type="AlphaFoldDB" id="A0A090ANW2"/>
<dbReference type="EMBL" id="AP014633">
    <property type="protein sequence ID" value="BAP57155.1"/>
    <property type="molecule type" value="Genomic_DNA"/>
</dbReference>
<evidence type="ECO:0000259" key="1">
    <source>
        <dbReference type="Pfam" id="PF21814"/>
    </source>
</evidence>
<feature type="domain" description="DUF6883" evidence="1">
    <location>
        <begin position="7"/>
        <end position="106"/>
    </location>
</feature>
<proteinExistence type="predicted"/>
<organism evidence="2 3">
    <name type="scientific">Thioploca ingrica</name>
    <dbReference type="NCBI Taxonomy" id="40754"/>
    <lineage>
        <taxon>Bacteria</taxon>
        <taxon>Pseudomonadati</taxon>
        <taxon>Pseudomonadota</taxon>
        <taxon>Gammaproteobacteria</taxon>
        <taxon>Thiotrichales</taxon>
        <taxon>Thiotrichaceae</taxon>
        <taxon>Thioploca</taxon>
    </lineage>
</organism>
<protein>
    <recommendedName>
        <fullName evidence="1">DUF6883 domain-containing protein</fullName>
    </recommendedName>
</protein>
<dbReference type="OrthoDB" id="9794742at2"/>
<evidence type="ECO:0000313" key="3">
    <source>
        <dbReference type="Proteomes" id="UP000031623"/>
    </source>
</evidence>
<gene>
    <name evidence="2" type="ORF">THII_2858</name>
</gene>